<dbReference type="EMBL" id="CAUJNA010001491">
    <property type="protein sequence ID" value="CAJ1387271.1"/>
    <property type="molecule type" value="Genomic_DNA"/>
</dbReference>
<evidence type="ECO:0000256" key="3">
    <source>
        <dbReference type="SAM" id="MobiDB-lite"/>
    </source>
</evidence>
<accession>A0AA36MV60</accession>
<evidence type="ECO:0000256" key="1">
    <source>
        <dbReference type="ARBA" id="ARBA00008372"/>
    </source>
</evidence>
<dbReference type="InterPro" id="IPR006941">
    <property type="entry name" value="RNase_CAF1"/>
</dbReference>
<dbReference type="GO" id="GO:0000175">
    <property type="term" value="F:3'-5'-RNA exonuclease activity"/>
    <property type="evidence" value="ECO:0007669"/>
    <property type="project" value="TreeGrafter"/>
</dbReference>
<keyword evidence="2" id="KW-0175">Coiled coil</keyword>
<dbReference type="Proteomes" id="UP001178507">
    <property type="component" value="Unassembled WGS sequence"/>
</dbReference>
<protein>
    <submittedName>
        <fullName evidence="4">Uncharacterized protein</fullName>
    </submittedName>
</protein>
<dbReference type="InterPro" id="IPR036397">
    <property type="entry name" value="RNaseH_sf"/>
</dbReference>
<dbReference type="SUPFAM" id="SSF53098">
    <property type="entry name" value="Ribonuclease H-like"/>
    <property type="match status" value="1"/>
</dbReference>
<comment type="similarity">
    <text evidence="1">Belongs to the CAF1 family.</text>
</comment>
<dbReference type="InterPro" id="IPR012337">
    <property type="entry name" value="RNaseH-like_sf"/>
</dbReference>
<organism evidence="4 5">
    <name type="scientific">Effrenium voratum</name>
    <dbReference type="NCBI Taxonomy" id="2562239"/>
    <lineage>
        <taxon>Eukaryota</taxon>
        <taxon>Sar</taxon>
        <taxon>Alveolata</taxon>
        <taxon>Dinophyceae</taxon>
        <taxon>Suessiales</taxon>
        <taxon>Symbiodiniaceae</taxon>
        <taxon>Effrenium</taxon>
    </lineage>
</organism>
<dbReference type="AlphaFoldDB" id="A0AA36MV60"/>
<evidence type="ECO:0000313" key="5">
    <source>
        <dbReference type="Proteomes" id="UP001178507"/>
    </source>
</evidence>
<dbReference type="GO" id="GO:0003723">
    <property type="term" value="F:RNA binding"/>
    <property type="evidence" value="ECO:0007669"/>
    <property type="project" value="TreeGrafter"/>
</dbReference>
<name>A0AA36MV60_9DINO</name>
<evidence type="ECO:0000256" key="2">
    <source>
        <dbReference type="SAM" id="Coils"/>
    </source>
</evidence>
<comment type="caution">
    <text evidence="4">The sequence shown here is derived from an EMBL/GenBank/DDBJ whole genome shotgun (WGS) entry which is preliminary data.</text>
</comment>
<reference evidence="4" key="1">
    <citation type="submission" date="2023-08" db="EMBL/GenBank/DDBJ databases">
        <authorList>
            <person name="Chen Y."/>
            <person name="Shah S."/>
            <person name="Dougan E. K."/>
            <person name="Thang M."/>
            <person name="Chan C."/>
        </authorList>
    </citation>
    <scope>NUCLEOTIDE SEQUENCE</scope>
</reference>
<feature type="compositionally biased region" description="Polar residues" evidence="3">
    <location>
        <begin position="142"/>
        <end position="152"/>
    </location>
</feature>
<dbReference type="PANTHER" id="PTHR15092">
    <property type="entry name" value="POLY A -SPECIFIC RIBONUCLEASE/TARGET OF EGR1, MEMBER 1"/>
    <property type="match status" value="1"/>
</dbReference>
<evidence type="ECO:0000313" key="4">
    <source>
        <dbReference type="EMBL" id="CAJ1387271.1"/>
    </source>
</evidence>
<dbReference type="PANTHER" id="PTHR15092:SF22">
    <property type="entry name" value="POLY(A)-SPECIFIC RIBONUCLEASE PNLDC1"/>
    <property type="match status" value="1"/>
</dbReference>
<dbReference type="Pfam" id="PF04857">
    <property type="entry name" value="CAF1"/>
    <property type="match status" value="1"/>
</dbReference>
<dbReference type="Gene3D" id="3.30.420.10">
    <property type="entry name" value="Ribonuclease H-like superfamily/Ribonuclease H"/>
    <property type="match status" value="2"/>
</dbReference>
<dbReference type="InterPro" id="IPR051181">
    <property type="entry name" value="CAF1_poly(A)_ribonucleases"/>
</dbReference>
<dbReference type="Gene3D" id="3.30.1370.50">
    <property type="entry name" value="R3H-like domain"/>
    <property type="match status" value="1"/>
</dbReference>
<feature type="region of interest" description="Disordered" evidence="3">
    <location>
        <begin position="136"/>
        <end position="158"/>
    </location>
</feature>
<proteinExistence type="inferred from homology"/>
<sequence>MDVTRQNFDEVAREIEALLPSVDFVAIDEEMTGIGLPGVQEAVGDTPAERYSKMRTVASWFNIIQFGVALFSKDAEKKYVARAYNFYVFPEKGFINMEATSIHFNSKNGVDWNKWIREGVPYVDKEGAEKLRAALPNAKAEPSSQTQPNQPQGVVLSNARDKEITSKALEELNKWLADESRTEEKEFEMVTTNGFLRKFIYQSLEESFPGLTVESRVTKSPGLKTMVALRLDDAEKRARELQQRSEQETDLARKLGLRRVFLALASSKKPLVGHALIFDLLFALSHFEGPLPDSYDEFKASVRDLFPTLFDTQLLAKSRLLKPKNGQRFHSYALGQVHAVLKQENEAKTEAETVEIVLAEGHQGYGSSARFHEAGYDAFVTGCVFAYMAETAGLKDAEAREEFNGRLVLFRNFFHMNIHGDDELVTPGAYLHISGIKSQASDLQELLQSKIKELPHSASDSAEFEVKRIDGDNAFAIFPEKARAVVEALCEENCETAGLKFMLGERWLDMKENPEPPRKRPRLH</sequence>
<keyword evidence="5" id="KW-1185">Reference proteome</keyword>
<dbReference type="InterPro" id="IPR036867">
    <property type="entry name" value="R3H_dom_sf"/>
</dbReference>
<feature type="coiled-coil region" evidence="2">
    <location>
        <begin position="224"/>
        <end position="251"/>
    </location>
</feature>
<gene>
    <name evidence="4" type="ORF">EVOR1521_LOCUS13387</name>
</gene>
<dbReference type="SUPFAM" id="SSF82708">
    <property type="entry name" value="R3H domain"/>
    <property type="match status" value="1"/>
</dbReference>